<feature type="compositionally biased region" description="Acidic residues" evidence="1">
    <location>
        <begin position="244"/>
        <end position="256"/>
    </location>
</feature>
<evidence type="ECO:0000313" key="3">
    <source>
        <dbReference type="Proteomes" id="UP001189122"/>
    </source>
</evidence>
<organism evidence="2">
    <name type="scientific">Spirodela intermedia</name>
    <name type="common">Intermediate duckweed</name>
    <dbReference type="NCBI Taxonomy" id="51605"/>
    <lineage>
        <taxon>Eukaryota</taxon>
        <taxon>Viridiplantae</taxon>
        <taxon>Streptophyta</taxon>
        <taxon>Embryophyta</taxon>
        <taxon>Tracheophyta</taxon>
        <taxon>Spermatophyta</taxon>
        <taxon>Magnoliopsida</taxon>
        <taxon>Liliopsida</taxon>
        <taxon>Araceae</taxon>
        <taxon>Lemnoideae</taxon>
        <taxon>Spirodela</taxon>
    </lineage>
</organism>
<protein>
    <submittedName>
        <fullName evidence="2">Uncharacterized protein</fullName>
    </submittedName>
</protein>
<accession>A0A7I8IT60</accession>
<dbReference type="Proteomes" id="UP001189122">
    <property type="component" value="Unassembled WGS sequence"/>
</dbReference>
<dbReference type="AlphaFoldDB" id="A0A7I8IT60"/>
<proteinExistence type="predicted"/>
<dbReference type="PANTHER" id="PTHR33623">
    <property type="entry name" value="OS04G0572500 PROTEIN"/>
    <property type="match status" value="1"/>
</dbReference>
<keyword evidence="3" id="KW-1185">Reference proteome</keyword>
<dbReference type="EMBL" id="CACRZD030000005">
    <property type="protein sequence ID" value="CAA6660720.1"/>
    <property type="molecule type" value="Genomic_DNA"/>
</dbReference>
<sequence length="382" mass="43407">MARRHLRELLREEQEPFALQRFIDERRCQLRGAYTKKTRGTGSQTAAALLLEATTRIQKLTKQKQERGRRKRPPSAPFGLGFLASVLRQLVLRRRRREIRGDEERRPSKATAELYLEWEPCHGEKGGAAQRHQPDNARSGWFLLADRAQKKLEEDEYPQRSEWFGCGVLECHPSESDSGGPPPSVSGVPFIQPASIQWLRPDDPSPDGPSLELRTPPASPTHRRTETREEKEEQYSPVSVLDPPSDEEEEEDEDHHEDDGHVDSFDRSLAMVQKAKQELLCRLRRFERLAHLDPVELDRRLAEEEGDDDDQDLVRVVLGPPGDARKVNGIEMMVEMDLRREGDGWRRFPDQVAEVAAAVSSLLLAELVAEDFVPLTGGSPSP</sequence>
<feature type="compositionally biased region" description="Basic and acidic residues" evidence="1">
    <location>
        <begin position="223"/>
        <end position="234"/>
    </location>
</feature>
<dbReference type="PANTHER" id="PTHR33623:SF5">
    <property type="entry name" value="HISTONE-LYSINE N-METHYLTRANSFERASE SETD1B-LIKE PROTEIN"/>
    <property type="match status" value="1"/>
</dbReference>
<evidence type="ECO:0000313" key="2">
    <source>
        <dbReference type="EMBL" id="CAA2620967.1"/>
    </source>
</evidence>
<reference evidence="2 3" key="1">
    <citation type="submission" date="2019-12" db="EMBL/GenBank/DDBJ databases">
        <authorList>
            <person name="Scholz U."/>
            <person name="Mascher M."/>
            <person name="Fiebig A."/>
        </authorList>
    </citation>
    <scope>NUCLEOTIDE SEQUENCE</scope>
</reference>
<feature type="region of interest" description="Disordered" evidence="1">
    <location>
        <begin position="197"/>
        <end position="262"/>
    </location>
</feature>
<name>A0A7I8IT60_SPIIN</name>
<gene>
    <name evidence="2" type="ORF">SI7747_05007136</name>
</gene>
<dbReference type="EMBL" id="LR743592">
    <property type="protein sequence ID" value="CAA2620967.1"/>
    <property type="molecule type" value="Genomic_DNA"/>
</dbReference>
<evidence type="ECO:0000256" key="1">
    <source>
        <dbReference type="SAM" id="MobiDB-lite"/>
    </source>
</evidence>